<sequence>MRSRPMGRNRTAVVGMVTSSHFNMLGLKSKGSLIGNEFGVNPPRPIINWTGLPCLLPARTAWAQIAGKLRNLRSHGAQLRVNPN</sequence>
<dbReference type="Proteomes" id="UP000005835">
    <property type="component" value="Unassembled WGS sequence"/>
</dbReference>
<gene>
    <name evidence="1" type="ORF">HMPREF9465_01208</name>
</gene>
<dbReference type="AlphaFoldDB" id="K1JWU0"/>
<dbReference type="HOGENOM" id="CLU_2526295_0_0_4"/>
<protein>
    <submittedName>
        <fullName evidence="1">Uncharacterized protein</fullName>
    </submittedName>
</protein>
<reference evidence="1 2" key="1">
    <citation type="submission" date="2012-05" db="EMBL/GenBank/DDBJ databases">
        <title>The Genome Sequence of Sutterella wadsworthensis 2_1_59BFAA.</title>
        <authorList>
            <consortium name="The Broad Institute Genome Sequencing Platform"/>
            <person name="Earl A."/>
            <person name="Ward D."/>
            <person name="Feldgarden M."/>
            <person name="Gevers D."/>
            <person name="Daigneault M."/>
            <person name="Strauss J."/>
            <person name="Allen-Vercoe E."/>
            <person name="Walker B."/>
            <person name="Young S.K."/>
            <person name="Zeng Q."/>
            <person name="Gargeya S."/>
            <person name="Fitzgerald M."/>
            <person name="Haas B."/>
            <person name="Abouelleil A."/>
            <person name="Alvarado L."/>
            <person name="Arachchi H.M."/>
            <person name="Berlin A.M."/>
            <person name="Chapman S.B."/>
            <person name="Goldberg J."/>
            <person name="Griggs A."/>
            <person name="Gujja S."/>
            <person name="Hansen M."/>
            <person name="Howarth C."/>
            <person name="Imamovic A."/>
            <person name="Larimer J."/>
            <person name="McCowen C."/>
            <person name="Montmayeur A."/>
            <person name="Murphy C."/>
            <person name="Neiman D."/>
            <person name="Pearson M."/>
            <person name="Priest M."/>
            <person name="Roberts A."/>
            <person name="Saif S."/>
            <person name="Shea T."/>
            <person name="Sisk P."/>
            <person name="Sykes S."/>
            <person name="Wortman J."/>
            <person name="Nusbaum C."/>
            <person name="Birren B."/>
        </authorList>
    </citation>
    <scope>NUCLEOTIDE SEQUENCE [LARGE SCALE GENOMIC DNA]</scope>
    <source>
        <strain evidence="1 2">2_1_59BFAA</strain>
    </source>
</reference>
<comment type="caution">
    <text evidence="1">The sequence shown here is derived from an EMBL/GenBank/DDBJ whole genome shotgun (WGS) entry which is preliminary data.</text>
</comment>
<organism evidence="1 2">
    <name type="scientific">Sutterella wadsworthensis 2_1_59BFAA</name>
    <dbReference type="NCBI Taxonomy" id="742823"/>
    <lineage>
        <taxon>Bacteria</taxon>
        <taxon>Pseudomonadati</taxon>
        <taxon>Pseudomonadota</taxon>
        <taxon>Betaproteobacteria</taxon>
        <taxon>Burkholderiales</taxon>
        <taxon>Sutterellaceae</taxon>
        <taxon>Sutterella</taxon>
    </lineage>
</organism>
<name>K1JWU0_9BURK</name>
<proteinExistence type="predicted"/>
<evidence type="ECO:0000313" key="2">
    <source>
        <dbReference type="Proteomes" id="UP000005835"/>
    </source>
</evidence>
<evidence type="ECO:0000313" key="1">
    <source>
        <dbReference type="EMBL" id="EKB31103.1"/>
    </source>
</evidence>
<accession>K1JWU0</accession>
<keyword evidence="2" id="KW-1185">Reference proteome</keyword>
<dbReference type="EMBL" id="ADMG01000031">
    <property type="protein sequence ID" value="EKB31103.1"/>
    <property type="molecule type" value="Genomic_DNA"/>
</dbReference>